<evidence type="ECO:0000313" key="2">
    <source>
        <dbReference type="EMBL" id="KAJ8913823.1"/>
    </source>
</evidence>
<keyword evidence="1" id="KW-0732">Signal</keyword>
<sequence length="239" mass="26967">MKFLLFVLLVCFGDGSGWEFLGQESSSSKRAVGSFDIFDVSKEELLAVLSLRSRTKREIGGVGSKLPHIEKKILQSCNDSIELANSLGDMKACLRTKRLFVTPRDEYIQHMDQCTQPIRKEIKECLPQKLKYLPDLLAEIAESVVRLLYDDFGEIGRGLAPCMSALNSTTSKADYERCIVKNGGHSDDDTIPESKEEFCKKFVPISECFVKQINDTCTIDKDLRKFTTDYTKAIEKPCQ</sequence>
<protein>
    <submittedName>
        <fullName evidence="2">Uncharacterized protein</fullName>
    </submittedName>
</protein>
<evidence type="ECO:0000256" key="1">
    <source>
        <dbReference type="SAM" id="SignalP"/>
    </source>
</evidence>
<name>A0AAV8VHY0_9CUCU</name>
<gene>
    <name evidence="2" type="ORF">NQ315_003732</name>
</gene>
<dbReference type="Proteomes" id="UP001159042">
    <property type="component" value="Unassembled WGS sequence"/>
</dbReference>
<proteinExistence type="predicted"/>
<feature type="signal peptide" evidence="1">
    <location>
        <begin position="1"/>
        <end position="17"/>
    </location>
</feature>
<dbReference type="AlphaFoldDB" id="A0AAV8VHY0"/>
<accession>A0AAV8VHY0</accession>
<reference evidence="2 3" key="1">
    <citation type="journal article" date="2023" name="Insect Mol. Biol.">
        <title>Genome sequencing provides insights into the evolution of gene families encoding plant cell wall-degrading enzymes in longhorned beetles.</title>
        <authorList>
            <person name="Shin N.R."/>
            <person name="Okamura Y."/>
            <person name="Kirsch R."/>
            <person name="Pauchet Y."/>
        </authorList>
    </citation>
    <scope>NUCLEOTIDE SEQUENCE [LARGE SCALE GENOMIC DNA]</scope>
    <source>
        <strain evidence="2">EAD_L_NR</strain>
    </source>
</reference>
<dbReference type="EMBL" id="JANEYG010000086">
    <property type="protein sequence ID" value="KAJ8913823.1"/>
    <property type="molecule type" value="Genomic_DNA"/>
</dbReference>
<keyword evidence="3" id="KW-1185">Reference proteome</keyword>
<feature type="chain" id="PRO_5043440431" evidence="1">
    <location>
        <begin position="18"/>
        <end position="239"/>
    </location>
</feature>
<evidence type="ECO:0000313" key="3">
    <source>
        <dbReference type="Proteomes" id="UP001159042"/>
    </source>
</evidence>
<organism evidence="2 3">
    <name type="scientific">Exocentrus adspersus</name>
    <dbReference type="NCBI Taxonomy" id="1586481"/>
    <lineage>
        <taxon>Eukaryota</taxon>
        <taxon>Metazoa</taxon>
        <taxon>Ecdysozoa</taxon>
        <taxon>Arthropoda</taxon>
        <taxon>Hexapoda</taxon>
        <taxon>Insecta</taxon>
        <taxon>Pterygota</taxon>
        <taxon>Neoptera</taxon>
        <taxon>Endopterygota</taxon>
        <taxon>Coleoptera</taxon>
        <taxon>Polyphaga</taxon>
        <taxon>Cucujiformia</taxon>
        <taxon>Chrysomeloidea</taxon>
        <taxon>Cerambycidae</taxon>
        <taxon>Lamiinae</taxon>
        <taxon>Acanthocinini</taxon>
        <taxon>Exocentrus</taxon>
    </lineage>
</organism>
<comment type="caution">
    <text evidence="2">The sequence shown here is derived from an EMBL/GenBank/DDBJ whole genome shotgun (WGS) entry which is preliminary data.</text>
</comment>